<accession>A0A2S5SVI5</accession>
<feature type="region of interest" description="Disordered" evidence="6">
    <location>
        <begin position="63"/>
        <end position="87"/>
    </location>
</feature>
<keyword evidence="2 4" id="KW-0456">Lyase</keyword>
<evidence type="ECO:0000256" key="4">
    <source>
        <dbReference type="HAMAP-Rule" id="MF_02071"/>
    </source>
</evidence>
<dbReference type="CDD" id="cd22268">
    <property type="entry name" value="DPBB_RlpA-like"/>
    <property type="match status" value="1"/>
</dbReference>
<dbReference type="PANTHER" id="PTHR34183:SF1">
    <property type="entry name" value="ENDOLYTIC PEPTIDOGLYCAN TRANSGLYCOSYLASE RLPA"/>
    <property type="match status" value="1"/>
</dbReference>
<protein>
    <recommendedName>
        <fullName evidence="4">Endolytic peptidoglycan transglycosylase RlpA</fullName>
        <ecNumber evidence="4">4.2.2.-</ecNumber>
    </recommendedName>
</protein>
<dbReference type="InterPro" id="IPR009009">
    <property type="entry name" value="RlpA-like_DPBB"/>
</dbReference>
<dbReference type="PANTHER" id="PTHR34183">
    <property type="entry name" value="ENDOLYTIC PEPTIDOGLYCAN TRANSGLYCOSYLASE RLPA"/>
    <property type="match status" value="1"/>
</dbReference>
<proteinExistence type="inferred from homology"/>
<comment type="similarity">
    <text evidence="4 5">Belongs to the RlpA family.</text>
</comment>
<dbReference type="SUPFAM" id="SSF110997">
    <property type="entry name" value="Sporulation related repeat"/>
    <property type="match status" value="1"/>
</dbReference>
<dbReference type="InterPro" id="IPR007730">
    <property type="entry name" value="SPOR-like_dom"/>
</dbReference>
<evidence type="ECO:0000259" key="7">
    <source>
        <dbReference type="PROSITE" id="PS51724"/>
    </source>
</evidence>
<dbReference type="InterPro" id="IPR012997">
    <property type="entry name" value="RplA"/>
</dbReference>
<dbReference type="InterPro" id="IPR036680">
    <property type="entry name" value="SPOR-like_sf"/>
</dbReference>
<feature type="domain" description="SPOR" evidence="7">
    <location>
        <begin position="215"/>
        <end position="294"/>
    </location>
</feature>
<evidence type="ECO:0000256" key="1">
    <source>
        <dbReference type="ARBA" id="ARBA00022729"/>
    </source>
</evidence>
<name>A0A2S5SVI5_9BURK</name>
<evidence type="ECO:0000256" key="3">
    <source>
        <dbReference type="ARBA" id="ARBA00023316"/>
    </source>
</evidence>
<sequence>MSATPLPLTRRSHPRAWLPVVAMALAVLAGCSSAPRGGGYYQNDGPGSRPASELDRVPDAVPRIEPLASGPNRPYAVRGRSYTPQTADRAYRQRGLASWYGRQFHGRPTASGEPYDMYAMTAAHPTLPIPSYVRVRHLGNGREVIVRVNDRGPFVSGRIIDLSYAAAHRLGYIAQGHAEVEIERITHEEIRAGRWQREAAPTPEPILVRTTPPPAASAGGYWVQLGAFRQRDGAESFMGQVGSQVEWLAPLLTIFTEASLHRLQAGPYASRTEASAAAQRIRDALQLVPTVVER</sequence>
<comment type="function">
    <text evidence="4">Lytic transglycosylase with a strong preference for naked glycan strands that lack stem peptides.</text>
</comment>
<dbReference type="Gene3D" id="3.30.70.1070">
    <property type="entry name" value="Sporulation related repeat"/>
    <property type="match status" value="1"/>
</dbReference>
<dbReference type="GO" id="GO:0071555">
    <property type="term" value="P:cell wall organization"/>
    <property type="evidence" value="ECO:0007669"/>
    <property type="project" value="UniProtKB-KW"/>
</dbReference>
<dbReference type="NCBIfam" id="TIGR00413">
    <property type="entry name" value="rlpA"/>
    <property type="match status" value="1"/>
</dbReference>
<dbReference type="GO" id="GO:0042834">
    <property type="term" value="F:peptidoglycan binding"/>
    <property type="evidence" value="ECO:0007669"/>
    <property type="project" value="InterPro"/>
</dbReference>
<gene>
    <name evidence="4" type="primary">rlpA</name>
    <name evidence="8" type="ORF">C1704_07220</name>
</gene>
<evidence type="ECO:0000313" key="9">
    <source>
        <dbReference type="Proteomes" id="UP000238605"/>
    </source>
</evidence>
<dbReference type="Pfam" id="PF03330">
    <property type="entry name" value="DPBB_1"/>
    <property type="match status" value="1"/>
</dbReference>
<dbReference type="PROSITE" id="PS51724">
    <property type="entry name" value="SPOR"/>
    <property type="match status" value="1"/>
</dbReference>
<evidence type="ECO:0000313" key="8">
    <source>
        <dbReference type="EMBL" id="PPE66765.1"/>
    </source>
</evidence>
<comment type="caution">
    <text evidence="8">The sequence shown here is derived from an EMBL/GenBank/DDBJ whole genome shotgun (WGS) entry which is preliminary data.</text>
</comment>
<keyword evidence="1" id="KW-0732">Signal</keyword>
<dbReference type="RefSeq" id="WP_104302063.1">
    <property type="nucleotide sequence ID" value="NZ_PSNX01000005.1"/>
</dbReference>
<dbReference type="HAMAP" id="MF_02071">
    <property type="entry name" value="RlpA"/>
    <property type="match status" value="1"/>
</dbReference>
<keyword evidence="9" id="KW-1185">Reference proteome</keyword>
<dbReference type="EC" id="4.2.2.-" evidence="4"/>
<reference evidence="8 9" key="1">
    <citation type="submission" date="2018-02" db="EMBL/GenBank/DDBJ databases">
        <title>Reclassifiation of [Polyangium] brachysporum DSM 7029 as Guopingzhaonella breviflexa gen. nov., sp. nov., a member of the family Comamonadaceae.</title>
        <authorList>
            <person name="Tang B."/>
        </authorList>
    </citation>
    <scope>NUCLEOTIDE SEQUENCE [LARGE SCALE GENOMIC DNA]</scope>
    <source>
        <strain evidence="8 9">BCRC 80649</strain>
    </source>
</reference>
<evidence type="ECO:0000256" key="5">
    <source>
        <dbReference type="RuleBase" id="RU003495"/>
    </source>
</evidence>
<dbReference type="InterPro" id="IPR036908">
    <property type="entry name" value="RlpA-like_sf"/>
</dbReference>
<dbReference type="InterPro" id="IPR034718">
    <property type="entry name" value="RlpA"/>
</dbReference>
<dbReference type="OrthoDB" id="9779128at2"/>
<evidence type="ECO:0000256" key="6">
    <source>
        <dbReference type="SAM" id="MobiDB-lite"/>
    </source>
</evidence>
<dbReference type="Proteomes" id="UP000238605">
    <property type="component" value="Unassembled WGS sequence"/>
</dbReference>
<keyword evidence="3 4" id="KW-0961">Cell wall biogenesis/degradation</keyword>
<dbReference type="GO" id="GO:0008932">
    <property type="term" value="F:lytic endotransglycosylase activity"/>
    <property type="evidence" value="ECO:0007669"/>
    <property type="project" value="UniProtKB-UniRule"/>
</dbReference>
<dbReference type="FunFam" id="2.40.40.10:FF:000003">
    <property type="entry name" value="Endolytic peptidoglycan transglycosylase RlpA"/>
    <property type="match status" value="1"/>
</dbReference>
<keyword evidence="8" id="KW-0449">Lipoprotein</keyword>
<dbReference type="AlphaFoldDB" id="A0A2S5SVI5"/>
<organism evidence="8 9">
    <name type="scientific">Caldimonas caldifontis</name>
    <dbReference type="NCBI Taxonomy" id="1452508"/>
    <lineage>
        <taxon>Bacteria</taxon>
        <taxon>Pseudomonadati</taxon>
        <taxon>Pseudomonadota</taxon>
        <taxon>Betaproteobacteria</taxon>
        <taxon>Burkholderiales</taxon>
        <taxon>Sphaerotilaceae</taxon>
        <taxon>Caldimonas</taxon>
    </lineage>
</organism>
<evidence type="ECO:0000256" key="2">
    <source>
        <dbReference type="ARBA" id="ARBA00023239"/>
    </source>
</evidence>
<dbReference type="EMBL" id="PSNX01000005">
    <property type="protein sequence ID" value="PPE66765.1"/>
    <property type="molecule type" value="Genomic_DNA"/>
</dbReference>
<dbReference type="Gene3D" id="2.40.40.10">
    <property type="entry name" value="RlpA-like domain"/>
    <property type="match status" value="1"/>
</dbReference>
<dbReference type="Pfam" id="PF05036">
    <property type="entry name" value="SPOR"/>
    <property type="match status" value="1"/>
</dbReference>
<dbReference type="SUPFAM" id="SSF50685">
    <property type="entry name" value="Barwin-like endoglucanases"/>
    <property type="match status" value="1"/>
</dbReference>
<dbReference type="GO" id="GO:0000270">
    <property type="term" value="P:peptidoglycan metabolic process"/>
    <property type="evidence" value="ECO:0007669"/>
    <property type="project" value="UniProtKB-UniRule"/>
</dbReference>